<feature type="non-terminal residue" evidence="2">
    <location>
        <position position="1"/>
    </location>
</feature>
<dbReference type="AlphaFoldDB" id="A0A1G4BGP7"/>
<gene>
    <name evidence="2" type="ORF">CORC01_04233</name>
</gene>
<evidence type="ECO:0000313" key="3">
    <source>
        <dbReference type="Proteomes" id="UP000176998"/>
    </source>
</evidence>
<feature type="compositionally biased region" description="Polar residues" evidence="1">
    <location>
        <begin position="40"/>
        <end position="51"/>
    </location>
</feature>
<dbReference type="Proteomes" id="UP000176998">
    <property type="component" value="Unassembled WGS sequence"/>
</dbReference>
<feature type="region of interest" description="Disordered" evidence="1">
    <location>
        <begin position="1"/>
        <end position="51"/>
    </location>
</feature>
<reference evidence="2 3" key="1">
    <citation type="submission" date="2016-09" db="EMBL/GenBank/DDBJ databases">
        <authorList>
            <person name="Capua I."/>
            <person name="De Benedictis P."/>
            <person name="Joannis T."/>
            <person name="Lombin L.H."/>
            <person name="Cattoli G."/>
        </authorList>
    </citation>
    <scope>NUCLEOTIDE SEQUENCE [LARGE SCALE GENOMIC DNA]</scope>
    <source>
        <strain evidence="2 3">IMI 309357</strain>
    </source>
</reference>
<keyword evidence="3" id="KW-1185">Reference proteome</keyword>
<organism evidence="2 3">
    <name type="scientific">Colletotrichum orchidophilum</name>
    <dbReference type="NCBI Taxonomy" id="1209926"/>
    <lineage>
        <taxon>Eukaryota</taxon>
        <taxon>Fungi</taxon>
        <taxon>Dikarya</taxon>
        <taxon>Ascomycota</taxon>
        <taxon>Pezizomycotina</taxon>
        <taxon>Sordariomycetes</taxon>
        <taxon>Hypocreomycetidae</taxon>
        <taxon>Glomerellales</taxon>
        <taxon>Glomerellaceae</taxon>
        <taxon>Colletotrichum</taxon>
    </lineage>
</organism>
<dbReference type="GeneID" id="34557391"/>
<name>A0A1G4BGP7_9PEZI</name>
<feature type="compositionally biased region" description="Low complexity" evidence="1">
    <location>
        <begin position="1"/>
        <end position="12"/>
    </location>
</feature>
<protein>
    <submittedName>
        <fullName evidence="2">Uncharacterized protein</fullName>
    </submittedName>
</protein>
<dbReference type="EMBL" id="MJBS01000027">
    <property type="protein sequence ID" value="OHF00483.1"/>
    <property type="molecule type" value="Genomic_DNA"/>
</dbReference>
<dbReference type="OrthoDB" id="10546009at2759"/>
<evidence type="ECO:0000313" key="2">
    <source>
        <dbReference type="EMBL" id="OHF00483.1"/>
    </source>
</evidence>
<evidence type="ECO:0000256" key="1">
    <source>
        <dbReference type="SAM" id="MobiDB-lite"/>
    </source>
</evidence>
<accession>A0A1G4BGP7</accession>
<sequence length="117" mass="12928">PHPIHPARIAPALHLHADHSSESPPPRRFRNRNTARGIETRSSPLQTPYITHDNNTSAAFTARLSNRPFHTDEPTNNGIPSLSAPLAVAPHFFPPCETVLLRKLGRLALGSTRLWHG</sequence>
<dbReference type="RefSeq" id="XP_022477626.1">
    <property type="nucleotide sequence ID" value="XM_022615881.1"/>
</dbReference>
<proteinExistence type="predicted"/>
<comment type="caution">
    <text evidence="2">The sequence shown here is derived from an EMBL/GenBank/DDBJ whole genome shotgun (WGS) entry which is preliminary data.</text>
</comment>